<dbReference type="SUPFAM" id="SSF53254">
    <property type="entry name" value="Phosphoglycerate mutase-like"/>
    <property type="match status" value="1"/>
</dbReference>
<comment type="caution">
    <text evidence="2">The sequence shown here is derived from an EMBL/GenBank/DDBJ whole genome shotgun (WGS) entry which is preliminary data.</text>
</comment>
<accession>A0ABV6U1S9</accession>
<dbReference type="PANTHER" id="PTHR48100:SF59">
    <property type="entry name" value="ADENOSYLCOBALAMIN_ALPHA-RIBAZOLE PHOSPHATASE"/>
    <property type="match status" value="1"/>
</dbReference>
<dbReference type="Proteomes" id="UP001589870">
    <property type="component" value="Unassembled WGS sequence"/>
</dbReference>
<dbReference type="Pfam" id="PF00300">
    <property type="entry name" value="His_Phos_1"/>
    <property type="match status" value="1"/>
</dbReference>
<protein>
    <submittedName>
        <fullName evidence="2">Histidine phosphatase family protein</fullName>
    </submittedName>
</protein>
<feature type="compositionally biased region" description="Low complexity" evidence="1">
    <location>
        <begin position="223"/>
        <end position="234"/>
    </location>
</feature>
<dbReference type="CDD" id="cd07067">
    <property type="entry name" value="HP_PGM_like"/>
    <property type="match status" value="1"/>
</dbReference>
<dbReference type="RefSeq" id="WP_394300633.1">
    <property type="nucleotide sequence ID" value="NZ_JBHMQT010000013.1"/>
</dbReference>
<name>A0ABV6U1S9_9ACTN</name>
<dbReference type="InterPro" id="IPR050275">
    <property type="entry name" value="PGM_Phosphatase"/>
</dbReference>
<dbReference type="EMBL" id="JBHMQT010000013">
    <property type="protein sequence ID" value="MFC0862422.1"/>
    <property type="molecule type" value="Genomic_DNA"/>
</dbReference>
<sequence>MDATEILVARHGEAWCNREQYVGGPRSCRGLTPRGCTQTGMLAERLAAEHASRPIDVVYTTPLPRARETADLVAAALGLAPVVEPDLREPDYGTADGLPWAKVVADFGDAPALHPTRAVAPGAETWAAFLARARAALRQIVTRHEGRRVLIVAHGETIAAAHHLFLGVPDGQVLPLAFVCHPTALSRWQQVPVSWTRPELGRRWALEAHNDIRHLDDCFHVGPRASPAGSSSPRLGREDKEQDRVVKNLGRVASGS</sequence>
<gene>
    <name evidence="2" type="ORF">ACFHYQ_08945</name>
</gene>
<reference evidence="2 3" key="1">
    <citation type="submission" date="2024-09" db="EMBL/GenBank/DDBJ databases">
        <authorList>
            <person name="Sun Q."/>
            <person name="Mori K."/>
        </authorList>
    </citation>
    <scope>NUCLEOTIDE SEQUENCE [LARGE SCALE GENOMIC DNA]</scope>
    <source>
        <strain evidence="2 3">TBRC 1851</strain>
    </source>
</reference>
<dbReference type="PROSITE" id="PS00175">
    <property type="entry name" value="PG_MUTASE"/>
    <property type="match status" value="1"/>
</dbReference>
<dbReference type="InterPro" id="IPR029033">
    <property type="entry name" value="His_PPase_superfam"/>
</dbReference>
<dbReference type="Gene3D" id="3.40.50.1240">
    <property type="entry name" value="Phosphoglycerate mutase-like"/>
    <property type="match status" value="1"/>
</dbReference>
<dbReference type="InterPro" id="IPR013078">
    <property type="entry name" value="His_Pase_superF_clade-1"/>
</dbReference>
<evidence type="ECO:0000313" key="3">
    <source>
        <dbReference type="Proteomes" id="UP001589870"/>
    </source>
</evidence>
<feature type="compositionally biased region" description="Basic and acidic residues" evidence="1">
    <location>
        <begin position="235"/>
        <end position="246"/>
    </location>
</feature>
<proteinExistence type="predicted"/>
<evidence type="ECO:0000256" key="1">
    <source>
        <dbReference type="SAM" id="MobiDB-lite"/>
    </source>
</evidence>
<dbReference type="SMART" id="SM00855">
    <property type="entry name" value="PGAM"/>
    <property type="match status" value="1"/>
</dbReference>
<feature type="region of interest" description="Disordered" evidence="1">
    <location>
        <begin position="223"/>
        <end position="256"/>
    </location>
</feature>
<keyword evidence="3" id="KW-1185">Reference proteome</keyword>
<dbReference type="InterPro" id="IPR001345">
    <property type="entry name" value="PG/BPGM_mutase_AS"/>
</dbReference>
<organism evidence="2 3">
    <name type="scientific">Sphaerimonospora cavernae</name>
    <dbReference type="NCBI Taxonomy" id="1740611"/>
    <lineage>
        <taxon>Bacteria</taxon>
        <taxon>Bacillati</taxon>
        <taxon>Actinomycetota</taxon>
        <taxon>Actinomycetes</taxon>
        <taxon>Streptosporangiales</taxon>
        <taxon>Streptosporangiaceae</taxon>
        <taxon>Sphaerimonospora</taxon>
    </lineage>
</organism>
<dbReference type="PANTHER" id="PTHR48100">
    <property type="entry name" value="BROAD-SPECIFICITY PHOSPHATASE YOR283W-RELATED"/>
    <property type="match status" value="1"/>
</dbReference>
<evidence type="ECO:0000313" key="2">
    <source>
        <dbReference type="EMBL" id="MFC0862422.1"/>
    </source>
</evidence>